<sequence length="53" mass="6149">MRFAYPPYGLESGLLFHSEFNDSVISAWIRHSRRGGNGIQRHGWFTSIARKKL</sequence>
<reference evidence="1" key="1">
    <citation type="submission" date="2019-02" db="EMBL/GenBank/DDBJ databases">
        <authorList>
            <person name="Gruber-Vodicka R. H."/>
            <person name="Seah K. B. B."/>
        </authorList>
    </citation>
    <scope>NUCLEOTIDE SEQUENCE</scope>
    <source>
        <strain evidence="1">BECK_S312</strain>
    </source>
</reference>
<gene>
    <name evidence="1" type="ORF">BECKLPF1236A_GA0070988_101882</name>
</gene>
<dbReference type="EMBL" id="CAADFM010000188">
    <property type="protein sequence ID" value="VFK18065.1"/>
    <property type="molecule type" value="Genomic_DNA"/>
</dbReference>
<accession>A0A450WM12</accession>
<name>A0A450WM12_9GAMM</name>
<organism evidence="1">
    <name type="scientific">Candidatus Kentrum sp. LPFa</name>
    <dbReference type="NCBI Taxonomy" id="2126335"/>
    <lineage>
        <taxon>Bacteria</taxon>
        <taxon>Pseudomonadati</taxon>
        <taxon>Pseudomonadota</taxon>
        <taxon>Gammaproteobacteria</taxon>
        <taxon>Candidatus Kentrum</taxon>
    </lineage>
</organism>
<dbReference type="AlphaFoldDB" id="A0A450WM12"/>
<evidence type="ECO:0000313" key="1">
    <source>
        <dbReference type="EMBL" id="VFK18065.1"/>
    </source>
</evidence>
<proteinExistence type="predicted"/>
<protein>
    <submittedName>
        <fullName evidence="1">Uncharacterized protein</fullName>
    </submittedName>
</protein>